<feature type="domain" description="Acyltransferase 3" evidence="2">
    <location>
        <begin position="18"/>
        <end position="367"/>
    </location>
</feature>
<dbReference type="Pfam" id="PF01757">
    <property type="entry name" value="Acyl_transf_3"/>
    <property type="match status" value="1"/>
</dbReference>
<keyword evidence="3" id="KW-0808">Transferase</keyword>
<dbReference type="InterPro" id="IPR050623">
    <property type="entry name" value="Glucan_succinyl_AcylTrfase"/>
</dbReference>
<reference evidence="3 4" key="1">
    <citation type="journal article" date="2021" name="Microorganisms">
        <title>Genome Evolution of Filamentous Cyanobacterium Nostoc Species: From Facultative Symbiosis to Free Living.</title>
        <authorList>
            <person name="Huo D."/>
            <person name="Li H."/>
            <person name="Cai F."/>
            <person name="Guo X."/>
            <person name="Qiao Z."/>
            <person name="Wang W."/>
            <person name="Yu G."/>
            <person name="Li R."/>
        </authorList>
    </citation>
    <scope>NUCLEOTIDE SEQUENCE [LARGE SCALE GENOMIC DNA]</scope>
    <source>
        <strain evidence="3 4">CHAB 5714</strain>
    </source>
</reference>
<feature type="transmembrane region" description="Helical" evidence="1">
    <location>
        <begin position="351"/>
        <end position="370"/>
    </location>
</feature>
<feature type="transmembrane region" description="Helical" evidence="1">
    <location>
        <begin position="227"/>
        <end position="249"/>
    </location>
</feature>
<feature type="transmembrane region" description="Helical" evidence="1">
    <location>
        <begin position="256"/>
        <end position="274"/>
    </location>
</feature>
<proteinExistence type="predicted"/>
<evidence type="ECO:0000313" key="3">
    <source>
        <dbReference type="EMBL" id="MCC5603465.1"/>
    </source>
</evidence>
<keyword evidence="4" id="KW-1185">Reference proteome</keyword>
<feature type="transmembrane region" description="Helical" evidence="1">
    <location>
        <begin position="324"/>
        <end position="345"/>
    </location>
</feature>
<feature type="transmembrane region" description="Helical" evidence="1">
    <location>
        <begin position="195"/>
        <end position="215"/>
    </location>
</feature>
<feature type="transmembrane region" description="Helical" evidence="1">
    <location>
        <begin position="61"/>
        <end position="81"/>
    </location>
</feature>
<evidence type="ECO:0000313" key="4">
    <source>
        <dbReference type="Proteomes" id="UP001199525"/>
    </source>
</evidence>
<dbReference type="GO" id="GO:0016746">
    <property type="term" value="F:acyltransferase activity"/>
    <property type="evidence" value="ECO:0007669"/>
    <property type="project" value="UniProtKB-KW"/>
</dbReference>
<comment type="caution">
    <text evidence="3">The sequence shown here is derived from an EMBL/GenBank/DDBJ whole genome shotgun (WGS) entry which is preliminary data.</text>
</comment>
<name>A0ABS8II25_9NOSO</name>
<dbReference type="Proteomes" id="UP001199525">
    <property type="component" value="Unassembled WGS sequence"/>
</dbReference>
<keyword evidence="1" id="KW-0472">Membrane</keyword>
<sequence length="393" mass="45871">MNLKSDLDITNNHQQRHYDLDWLRVLAVLLLIYFHAAAVFYQGELGDFYIKNNLLSPALGWFIFFVHQWHMPLFFLISGAASWFSLQLRTPMQYVNERFKRLLIPFIFGTLVLVPPQVYYKLLTHNADIGSYLQFYPQFFNGIRPQGNFEWAHLWFVIYLFVISVISLPLLLFFKQQIGQHWYSTIATFMKQPGVIFLPALPLAMIEGAFRPKWFGFQNLYDDWANLLLYLCYFVYGFIMCSDTGFRLAIAQYQKLVSFMAIVTMSIIFGIQVTEVLPLRGYSGEYILYQMLRGFNSWCWVTTILGLSQQYLSFTNSILQYTTLAAYPVFLLHQTVLVAISFYVVQWNLGIVAKFLIISTATVLVTNALYEMLIKRLNIARFIFGLKPININK</sequence>
<dbReference type="PANTHER" id="PTHR36927:SF3">
    <property type="entry name" value="GLUCANS BIOSYNTHESIS PROTEIN C"/>
    <property type="match status" value="1"/>
</dbReference>
<dbReference type="InterPro" id="IPR002656">
    <property type="entry name" value="Acyl_transf_3_dom"/>
</dbReference>
<keyword evidence="1" id="KW-1133">Transmembrane helix</keyword>
<keyword evidence="1" id="KW-0812">Transmembrane</keyword>
<feature type="transmembrane region" description="Helical" evidence="1">
    <location>
        <begin position="154"/>
        <end position="174"/>
    </location>
</feature>
<feature type="transmembrane region" description="Helical" evidence="1">
    <location>
        <begin position="102"/>
        <end position="120"/>
    </location>
</feature>
<dbReference type="EMBL" id="JAIVFQ010000079">
    <property type="protein sequence ID" value="MCC5603465.1"/>
    <property type="molecule type" value="Genomic_DNA"/>
</dbReference>
<gene>
    <name evidence="3" type="ORF">LC586_30850</name>
</gene>
<keyword evidence="3" id="KW-0012">Acyltransferase</keyword>
<accession>A0ABS8II25</accession>
<protein>
    <submittedName>
        <fullName evidence="3">Acyltransferase family protein</fullName>
    </submittedName>
</protein>
<evidence type="ECO:0000256" key="1">
    <source>
        <dbReference type="SAM" id="Phobius"/>
    </source>
</evidence>
<evidence type="ECO:0000259" key="2">
    <source>
        <dbReference type="Pfam" id="PF01757"/>
    </source>
</evidence>
<dbReference type="PANTHER" id="PTHR36927">
    <property type="entry name" value="BLR4337 PROTEIN"/>
    <property type="match status" value="1"/>
</dbReference>
<organism evidence="3 4">
    <name type="scientific">Nostoc favosum CHAB5714</name>
    <dbReference type="NCBI Taxonomy" id="2780399"/>
    <lineage>
        <taxon>Bacteria</taxon>
        <taxon>Bacillati</taxon>
        <taxon>Cyanobacteriota</taxon>
        <taxon>Cyanophyceae</taxon>
        <taxon>Nostocales</taxon>
        <taxon>Nostocaceae</taxon>
        <taxon>Nostoc</taxon>
        <taxon>Nostoc favosum</taxon>
    </lineage>
</organism>
<feature type="transmembrane region" description="Helical" evidence="1">
    <location>
        <begin position="21"/>
        <end position="41"/>
    </location>
</feature>
<dbReference type="RefSeq" id="WP_229489128.1">
    <property type="nucleotide sequence ID" value="NZ_JAIVFQ010000079.1"/>
</dbReference>